<keyword evidence="2" id="KW-1185">Reference proteome</keyword>
<proteinExistence type="predicted"/>
<dbReference type="AlphaFoldDB" id="A0A9D3M3S9"/>
<evidence type="ECO:0000313" key="2">
    <source>
        <dbReference type="Proteomes" id="UP001044222"/>
    </source>
</evidence>
<dbReference type="EMBL" id="JAFIRN010000012">
    <property type="protein sequence ID" value="KAG5838118.1"/>
    <property type="molecule type" value="Genomic_DNA"/>
</dbReference>
<accession>A0A9D3M3S9</accession>
<dbReference type="Proteomes" id="UP001044222">
    <property type="component" value="Chromosome 12"/>
</dbReference>
<organism evidence="1 2">
    <name type="scientific">Anguilla anguilla</name>
    <name type="common">European freshwater eel</name>
    <name type="synonym">Muraena anguilla</name>
    <dbReference type="NCBI Taxonomy" id="7936"/>
    <lineage>
        <taxon>Eukaryota</taxon>
        <taxon>Metazoa</taxon>
        <taxon>Chordata</taxon>
        <taxon>Craniata</taxon>
        <taxon>Vertebrata</taxon>
        <taxon>Euteleostomi</taxon>
        <taxon>Actinopterygii</taxon>
        <taxon>Neopterygii</taxon>
        <taxon>Teleostei</taxon>
        <taxon>Anguilliformes</taxon>
        <taxon>Anguillidae</taxon>
        <taxon>Anguilla</taxon>
    </lineage>
</organism>
<name>A0A9D3M3S9_ANGAN</name>
<sequence length="59" mass="6952">MLLKYFLSYTINNTIKFTQRRGAPVLRQDVVSKEEMDTVFQVSPENRSRNHNEVGFRSC</sequence>
<evidence type="ECO:0000313" key="1">
    <source>
        <dbReference type="EMBL" id="KAG5838118.1"/>
    </source>
</evidence>
<comment type="caution">
    <text evidence="1">The sequence shown here is derived from an EMBL/GenBank/DDBJ whole genome shotgun (WGS) entry which is preliminary data.</text>
</comment>
<gene>
    <name evidence="1" type="ORF">ANANG_G00220400</name>
</gene>
<protein>
    <submittedName>
        <fullName evidence="1">Uncharacterized protein</fullName>
    </submittedName>
</protein>
<reference evidence="1" key="1">
    <citation type="submission" date="2021-01" db="EMBL/GenBank/DDBJ databases">
        <title>A chromosome-scale assembly of European eel, Anguilla anguilla.</title>
        <authorList>
            <person name="Henkel C."/>
            <person name="Jong-Raadsen S.A."/>
            <person name="Dufour S."/>
            <person name="Weltzien F.-A."/>
            <person name="Palstra A.P."/>
            <person name="Pelster B."/>
            <person name="Spaink H.P."/>
            <person name="Van Den Thillart G.E."/>
            <person name="Jansen H."/>
            <person name="Zahm M."/>
            <person name="Klopp C."/>
            <person name="Cedric C."/>
            <person name="Louis A."/>
            <person name="Berthelot C."/>
            <person name="Parey E."/>
            <person name="Roest Crollius H."/>
            <person name="Montfort J."/>
            <person name="Robinson-Rechavi M."/>
            <person name="Bucao C."/>
            <person name="Bouchez O."/>
            <person name="Gislard M."/>
            <person name="Lluch J."/>
            <person name="Milhes M."/>
            <person name="Lampietro C."/>
            <person name="Lopez Roques C."/>
            <person name="Donnadieu C."/>
            <person name="Braasch I."/>
            <person name="Desvignes T."/>
            <person name="Postlethwait J."/>
            <person name="Bobe J."/>
            <person name="Guiguen Y."/>
            <person name="Dirks R."/>
        </authorList>
    </citation>
    <scope>NUCLEOTIDE SEQUENCE</scope>
    <source>
        <strain evidence="1">Tag_6206</strain>
        <tissue evidence="1">Liver</tissue>
    </source>
</reference>